<dbReference type="EMBL" id="JAAGUZ010000058">
    <property type="protein sequence ID" value="NEW46716.1"/>
    <property type="molecule type" value="Genomic_DNA"/>
</dbReference>
<dbReference type="InterPro" id="IPR032808">
    <property type="entry name" value="DoxX"/>
</dbReference>
<protein>
    <submittedName>
        <fullName evidence="6">DoxX family protein</fullName>
    </submittedName>
</protein>
<feature type="transmembrane region" description="Helical" evidence="5">
    <location>
        <begin position="44"/>
        <end position="63"/>
    </location>
</feature>
<sequence>MNIASIVLTSLLAAVLIISAALKLSHRPEVVAQYERVGVPKEKLDYLAAILLAGAAGLIAGLFWSPLGIAAAVGVVIYFALAIVAHMHARDIAHVAVPVVVELLAVATLAVQLASA</sequence>
<evidence type="ECO:0000256" key="4">
    <source>
        <dbReference type="ARBA" id="ARBA00023136"/>
    </source>
</evidence>
<dbReference type="RefSeq" id="WP_163825129.1">
    <property type="nucleotide sequence ID" value="NZ_JAAGUY010000013.1"/>
</dbReference>
<evidence type="ECO:0000256" key="5">
    <source>
        <dbReference type="SAM" id="Phobius"/>
    </source>
</evidence>
<evidence type="ECO:0000256" key="1">
    <source>
        <dbReference type="ARBA" id="ARBA00004141"/>
    </source>
</evidence>
<feature type="transmembrane region" description="Helical" evidence="5">
    <location>
        <begin position="92"/>
        <end position="114"/>
    </location>
</feature>
<feature type="transmembrane region" description="Helical" evidence="5">
    <location>
        <begin position="6"/>
        <end position="24"/>
    </location>
</feature>
<accession>A0A6P1D7S7</accession>
<comment type="caution">
    <text evidence="6">The sequence shown here is derived from an EMBL/GenBank/DDBJ whole genome shotgun (WGS) entry which is preliminary data.</text>
</comment>
<keyword evidence="3 5" id="KW-1133">Transmembrane helix</keyword>
<keyword evidence="4 5" id="KW-0472">Membrane</keyword>
<dbReference type="Pfam" id="PF13564">
    <property type="entry name" value="DoxX_2"/>
    <property type="match status" value="1"/>
</dbReference>
<dbReference type="GO" id="GO:0016020">
    <property type="term" value="C:membrane"/>
    <property type="evidence" value="ECO:0007669"/>
    <property type="project" value="UniProtKB-SubCell"/>
</dbReference>
<name>A0A6P1D7S7_9NOCA</name>
<reference evidence="6 7" key="1">
    <citation type="submission" date="2020-01" db="EMBL/GenBank/DDBJ databases">
        <title>Genetics and antimicrobial susceptibilities of Nocardia species isolated from the soil; a comparison with species isolated from humans.</title>
        <authorList>
            <person name="Carrasco G."/>
            <person name="Monzon S."/>
            <person name="Sansegundo M."/>
            <person name="Garcia E."/>
            <person name="Garrido N."/>
            <person name="Medina M.J."/>
            <person name="Villalon P."/>
            <person name="Ramirez-Arocha A.C."/>
            <person name="Jimenez P."/>
            <person name="Cuesta I."/>
            <person name="Valdezate S."/>
        </authorList>
    </citation>
    <scope>NUCLEOTIDE SEQUENCE [LARGE SCALE GENOMIC DNA]</scope>
    <source>
        <strain evidence="6 7">CNM20110639</strain>
    </source>
</reference>
<comment type="subcellular location">
    <subcellularLocation>
        <location evidence="1">Membrane</location>
        <topology evidence="1">Multi-pass membrane protein</topology>
    </subcellularLocation>
</comment>
<gene>
    <name evidence="6" type="ORF">GV789_20010</name>
</gene>
<organism evidence="6 7">
    <name type="scientific">Nocardia cyriacigeorgica</name>
    <dbReference type="NCBI Taxonomy" id="135487"/>
    <lineage>
        <taxon>Bacteria</taxon>
        <taxon>Bacillati</taxon>
        <taxon>Actinomycetota</taxon>
        <taxon>Actinomycetes</taxon>
        <taxon>Mycobacteriales</taxon>
        <taxon>Nocardiaceae</taxon>
        <taxon>Nocardia</taxon>
    </lineage>
</organism>
<evidence type="ECO:0000313" key="6">
    <source>
        <dbReference type="EMBL" id="NEW46716.1"/>
    </source>
</evidence>
<evidence type="ECO:0000256" key="2">
    <source>
        <dbReference type="ARBA" id="ARBA00022692"/>
    </source>
</evidence>
<feature type="transmembrane region" description="Helical" evidence="5">
    <location>
        <begin position="69"/>
        <end position="85"/>
    </location>
</feature>
<keyword evidence="2 5" id="KW-0812">Transmembrane</keyword>
<dbReference type="AlphaFoldDB" id="A0A6P1D7S7"/>
<dbReference type="Proteomes" id="UP000468928">
    <property type="component" value="Unassembled WGS sequence"/>
</dbReference>
<proteinExistence type="predicted"/>
<evidence type="ECO:0000256" key="3">
    <source>
        <dbReference type="ARBA" id="ARBA00022989"/>
    </source>
</evidence>
<evidence type="ECO:0000313" key="7">
    <source>
        <dbReference type="Proteomes" id="UP000468928"/>
    </source>
</evidence>